<name>A0A183B0H5_9TREM</name>
<dbReference type="EMBL" id="UZAN01053445">
    <property type="protein sequence ID" value="VDP89982.1"/>
    <property type="molecule type" value="Genomic_DNA"/>
</dbReference>
<gene>
    <name evidence="3" type="ORF">ECPE_LOCUS12710</name>
</gene>
<dbReference type="Proteomes" id="UP000272942">
    <property type="component" value="Unassembled WGS sequence"/>
</dbReference>
<evidence type="ECO:0000256" key="1">
    <source>
        <dbReference type="SAM" id="Coils"/>
    </source>
</evidence>
<feature type="compositionally biased region" description="Polar residues" evidence="2">
    <location>
        <begin position="89"/>
        <end position="126"/>
    </location>
</feature>
<feature type="compositionally biased region" description="Polar residues" evidence="2">
    <location>
        <begin position="153"/>
        <end position="168"/>
    </location>
</feature>
<feature type="coiled-coil region" evidence="1">
    <location>
        <begin position="570"/>
        <end position="643"/>
    </location>
</feature>
<evidence type="ECO:0000256" key="2">
    <source>
        <dbReference type="SAM" id="MobiDB-lite"/>
    </source>
</evidence>
<dbReference type="OrthoDB" id="21607at2759"/>
<reference evidence="5" key="1">
    <citation type="submission" date="2016-06" db="UniProtKB">
        <authorList>
            <consortium name="WormBaseParasite"/>
        </authorList>
    </citation>
    <scope>IDENTIFICATION</scope>
</reference>
<feature type="compositionally biased region" description="Low complexity" evidence="2">
    <location>
        <begin position="69"/>
        <end position="81"/>
    </location>
</feature>
<sequence>MSGGLRSKTAVGNQPKICVADPVESGPIIASRIVGKTAGSTGMSAQQQPRTEIHIRGQAKPNDGFVRPTSQSSARTQSVSSITDRNLKKSSSYQNLKVTSTSKAHGNPSNVDLQNGKSTKRTQLQSSKKHHGSAANLPDACTNNQASSSSESRFQSHLTSFDSQRSHRISVNSDLLSRVEKEKKQYEARISELTQVTETRKMEIEKLTFEVRRAKEELAKATQLVEEARQEANQMREQLKNVDNGCPRDGDQPNTNSPTQGEKATQIPLNTIRKPVSVPHSPPESLGTTTRLTPGGATTGITGTVTVSSVSSDFNEPTFLDLGNIDNAADYASRFRTGVMSKMEINKRPVPSSGVFVATLQGRLLQMEEANYTTNEELQATLQELWDLQRSVDEAHEEAHSLAFERAILLEALSTQTTKLEHCRFQIEQLKHLLLTDRRAQATGSRENHFCELYASIEQEKQVLLTQNNDLAQSSDSLARECRILTEKAAQLQDNFDALEAEHASLKMAYDTVSSELKTLKIKYNVDGATELFCLSDLPQGVYTAEKNGTTECVPTDKQILCSVCNNEISSDDRSKLSELTKELADLQEKYELLQAERERETTEWRLYERDLLKTVQVADGIKSESEAEAGRLALENDSLREQVCVCVSKYD</sequence>
<accession>A0A183B0H5</accession>
<dbReference type="AlphaFoldDB" id="A0A183B0H5"/>
<protein>
    <submittedName>
        <fullName evidence="5">Cytospin-A</fullName>
    </submittedName>
</protein>
<feature type="compositionally biased region" description="Polar residues" evidence="2">
    <location>
        <begin position="252"/>
        <end position="269"/>
    </location>
</feature>
<keyword evidence="1" id="KW-0175">Coiled coil</keyword>
<organism evidence="5">
    <name type="scientific">Echinostoma caproni</name>
    <dbReference type="NCBI Taxonomy" id="27848"/>
    <lineage>
        <taxon>Eukaryota</taxon>
        <taxon>Metazoa</taxon>
        <taxon>Spiralia</taxon>
        <taxon>Lophotrochozoa</taxon>
        <taxon>Platyhelminthes</taxon>
        <taxon>Trematoda</taxon>
        <taxon>Digenea</taxon>
        <taxon>Plagiorchiida</taxon>
        <taxon>Echinostomata</taxon>
        <taxon>Echinostomatoidea</taxon>
        <taxon>Echinostomatidae</taxon>
        <taxon>Echinostoma</taxon>
    </lineage>
</organism>
<keyword evidence="4" id="KW-1185">Reference proteome</keyword>
<reference evidence="3 4" key="2">
    <citation type="submission" date="2018-11" db="EMBL/GenBank/DDBJ databases">
        <authorList>
            <consortium name="Pathogen Informatics"/>
        </authorList>
    </citation>
    <scope>NUCLEOTIDE SEQUENCE [LARGE SCALE GENOMIC DNA]</scope>
    <source>
        <strain evidence="3 4">Egypt</strain>
    </source>
</reference>
<evidence type="ECO:0000313" key="5">
    <source>
        <dbReference type="WBParaSite" id="ECPE_0001274601-mRNA-1"/>
    </source>
</evidence>
<feature type="region of interest" description="Disordered" evidence="2">
    <location>
        <begin position="55"/>
        <end position="168"/>
    </location>
</feature>
<feature type="region of interest" description="Disordered" evidence="2">
    <location>
        <begin position="241"/>
        <end position="298"/>
    </location>
</feature>
<dbReference type="WBParaSite" id="ECPE_0001274601-mRNA-1">
    <property type="protein sequence ID" value="ECPE_0001274601-mRNA-1"/>
    <property type="gene ID" value="ECPE_0001274601"/>
</dbReference>
<dbReference type="PANTHER" id="PTHR23159">
    <property type="entry name" value="CENTROSOMAL PROTEIN 2"/>
    <property type="match status" value="1"/>
</dbReference>
<feature type="coiled-coil region" evidence="1">
    <location>
        <begin position="475"/>
        <end position="509"/>
    </location>
</feature>
<evidence type="ECO:0000313" key="3">
    <source>
        <dbReference type="EMBL" id="VDP89982.1"/>
    </source>
</evidence>
<evidence type="ECO:0000313" key="4">
    <source>
        <dbReference type="Proteomes" id="UP000272942"/>
    </source>
</evidence>
<dbReference type="Gene3D" id="1.20.5.1000">
    <property type="entry name" value="arf6 gtpase in complex with a specific effector, jip4"/>
    <property type="match status" value="1"/>
</dbReference>
<dbReference type="PANTHER" id="PTHR23159:SF31">
    <property type="entry name" value="CENTROSOME-ASSOCIATED PROTEIN CEP250 ISOFORM X1"/>
    <property type="match status" value="1"/>
</dbReference>
<proteinExistence type="predicted"/>
<feature type="compositionally biased region" description="Low complexity" evidence="2">
    <location>
        <begin position="287"/>
        <end position="298"/>
    </location>
</feature>